<name>A0AAP0K031_9MAGN</name>
<reference evidence="2 3" key="1">
    <citation type="submission" date="2024-01" db="EMBL/GenBank/DDBJ databases">
        <title>Genome assemblies of Stephania.</title>
        <authorList>
            <person name="Yang L."/>
        </authorList>
    </citation>
    <scope>NUCLEOTIDE SEQUENCE [LARGE SCALE GENOMIC DNA]</scope>
    <source>
        <strain evidence="2">YNDBR</strain>
        <tissue evidence="2">Leaf</tissue>
    </source>
</reference>
<accession>A0AAP0K031</accession>
<evidence type="ECO:0000313" key="3">
    <source>
        <dbReference type="Proteomes" id="UP001420932"/>
    </source>
</evidence>
<evidence type="ECO:0000313" key="2">
    <source>
        <dbReference type="EMBL" id="KAK9142969.1"/>
    </source>
</evidence>
<comment type="caution">
    <text evidence="2">The sequence shown here is derived from an EMBL/GenBank/DDBJ whole genome shotgun (WGS) entry which is preliminary data.</text>
</comment>
<dbReference type="AlphaFoldDB" id="A0AAP0K031"/>
<dbReference type="EMBL" id="JBBNAF010000005">
    <property type="protein sequence ID" value="KAK9142969.1"/>
    <property type="molecule type" value="Genomic_DNA"/>
</dbReference>
<protein>
    <submittedName>
        <fullName evidence="2">Uncharacterized protein</fullName>
    </submittedName>
</protein>
<gene>
    <name evidence="2" type="ORF">Syun_012369</name>
</gene>
<feature type="region of interest" description="Disordered" evidence="1">
    <location>
        <begin position="38"/>
        <end position="68"/>
    </location>
</feature>
<sequence length="68" mass="7527">MLPLSRLRPPWCRRHHSSLVSPSTSIAVALPRSTCALSTSQHSRSSPPSSLRLTLAHHPEPPNRCRIP</sequence>
<feature type="compositionally biased region" description="Low complexity" evidence="1">
    <location>
        <begin position="38"/>
        <end position="54"/>
    </location>
</feature>
<organism evidence="2 3">
    <name type="scientific">Stephania yunnanensis</name>
    <dbReference type="NCBI Taxonomy" id="152371"/>
    <lineage>
        <taxon>Eukaryota</taxon>
        <taxon>Viridiplantae</taxon>
        <taxon>Streptophyta</taxon>
        <taxon>Embryophyta</taxon>
        <taxon>Tracheophyta</taxon>
        <taxon>Spermatophyta</taxon>
        <taxon>Magnoliopsida</taxon>
        <taxon>Ranunculales</taxon>
        <taxon>Menispermaceae</taxon>
        <taxon>Menispermoideae</taxon>
        <taxon>Cissampelideae</taxon>
        <taxon>Stephania</taxon>
    </lineage>
</organism>
<dbReference type="Proteomes" id="UP001420932">
    <property type="component" value="Unassembled WGS sequence"/>
</dbReference>
<feature type="compositionally biased region" description="Basic and acidic residues" evidence="1">
    <location>
        <begin position="57"/>
        <end position="68"/>
    </location>
</feature>
<evidence type="ECO:0000256" key="1">
    <source>
        <dbReference type="SAM" id="MobiDB-lite"/>
    </source>
</evidence>
<keyword evidence="3" id="KW-1185">Reference proteome</keyword>
<proteinExistence type="predicted"/>